<protein>
    <submittedName>
        <fullName evidence="7">Amino acid transporter</fullName>
    </submittedName>
</protein>
<dbReference type="GO" id="GO:0016020">
    <property type="term" value="C:membrane"/>
    <property type="evidence" value="ECO:0007669"/>
    <property type="project" value="UniProtKB-SubCell"/>
</dbReference>
<accession>A0A4P9YUK4</accession>
<keyword evidence="3 6" id="KW-0812">Transmembrane</keyword>
<dbReference type="EMBL" id="KZ990940">
    <property type="protein sequence ID" value="RKP23475.1"/>
    <property type="molecule type" value="Genomic_DNA"/>
</dbReference>
<feature type="transmembrane region" description="Helical" evidence="6">
    <location>
        <begin position="420"/>
        <end position="440"/>
    </location>
</feature>
<dbReference type="InterPro" id="IPR002293">
    <property type="entry name" value="AA/rel_permease1"/>
</dbReference>
<feature type="transmembrane region" description="Helical" evidence="6">
    <location>
        <begin position="141"/>
        <end position="161"/>
    </location>
</feature>
<organism evidence="7 8">
    <name type="scientific">Syncephalis pseudoplumigaleata</name>
    <dbReference type="NCBI Taxonomy" id="1712513"/>
    <lineage>
        <taxon>Eukaryota</taxon>
        <taxon>Fungi</taxon>
        <taxon>Fungi incertae sedis</taxon>
        <taxon>Zoopagomycota</taxon>
        <taxon>Zoopagomycotina</taxon>
        <taxon>Zoopagomycetes</taxon>
        <taxon>Zoopagales</taxon>
        <taxon>Piptocephalidaceae</taxon>
        <taxon>Syncephalis</taxon>
    </lineage>
</organism>
<dbReference type="Gene3D" id="1.20.1740.10">
    <property type="entry name" value="Amino acid/polyamine transporter I"/>
    <property type="match status" value="1"/>
</dbReference>
<dbReference type="AlphaFoldDB" id="A0A4P9YUK4"/>
<feature type="transmembrane region" description="Helical" evidence="6">
    <location>
        <begin position="354"/>
        <end position="372"/>
    </location>
</feature>
<evidence type="ECO:0000313" key="7">
    <source>
        <dbReference type="EMBL" id="RKP23475.1"/>
    </source>
</evidence>
<reference evidence="8" key="1">
    <citation type="journal article" date="2018" name="Nat. Microbiol.">
        <title>Leveraging single-cell genomics to expand the fungal tree of life.</title>
        <authorList>
            <person name="Ahrendt S.R."/>
            <person name="Quandt C.A."/>
            <person name="Ciobanu D."/>
            <person name="Clum A."/>
            <person name="Salamov A."/>
            <person name="Andreopoulos B."/>
            <person name="Cheng J.F."/>
            <person name="Woyke T."/>
            <person name="Pelin A."/>
            <person name="Henrissat B."/>
            <person name="Reynolds N.K."/>
            <person name="Benny G.L."/>
            <person name="Smith M.E."/>
            <person name="James T.Y."/>
            <person name="Grigoriev I.V."/>
        </authorList>
    </citation>
    <scope>NUCLEOTIDE SEQUENCE [LARGE SCALE GENOMIC DNA]</scope>
    <source>
        <strain evidence="8">Benny S71-1</strain>
    </source>
</reference>
<feature type="transmembrane region" description="Helical" evidence="6">
    <location>
        <begin position="288"/>
        <end position="316"/>
    </location>
</feature>
<name>A0A4P9YUK4_9FUNG</name>
<dbReference type="Proteomes" id="UP000278143">
    <property type="component" value="Unassembled WGS sequence"/>
</dbReference>
<feature type="transmembrane region" description="Helical" evidence="6">
    <location>
        <begin position="214"/>
        <end position="234"/>
    </location>
</feature>
<dbReference type="PIRSF" id="PIRSF006060">
    <property type="entry name" value="AA_transporter"/>
    <property type="match status" value="1"/>
</dbReference>
<feature type="transmembrane region" description="Helical" evidence="6">
    <location>
        <begin position="51"/>
        <end position="75"/>
    </location>
</feature>
<feature type="transmembrane region" description="Helical" evidence="6">
    <location>
        <begin position="246"/>
        <end position="268"/>
    </location>
</feature>
<dbReference type="Pfam" id="PF13520">
    <property type="entry name" value="AA_permease_2"/>
    <property type="match status" value="1"/>
</dbReference>
<dbReference type="PANTHER" id="PTHR45649">
    <property type="entry name" value="AMINO-ACID PERMEASE BAT1"/>
    <property type="match status" value="1"/>
</dbReference>
<proteinExistence type="predicted"/>
<feature type="transmembrane region" description="Helical" evidence="6">
    <location>
        <begin position="173"/>
        <end position="194"/>
    </location>
</feature>
<feature type="transmembrane region" description="Helical" evidence="6">
    <location>
        <begin position="378"/>
        <end position="399"/>
    </location>
</feature>
<keyword evidence="2" id="KW-0813">Transport</keyword>
<dbReference type="GO" id="GO:0022857">
    <property type="term" value="F:transmembrane transporter activity"/>
    <property type="evidence" value="ECO:0007669"/>
    <property type="project" value="InterPro"/>
</dbReference>
<evidence type="ECO:0000256" key="1">
    <source>
        <dbReference type="ARBA" id="ARBA00004141"/>
    </source>
</evidence>
<keyword evidence="4 6" id="KW-1133">Transmembrane helix</keyword>
<evidence type="ECO:0000256" key="4">
    <source>
        <dbReference type="ARBA" id="ARBA00022989"/>
    </source>
</evidence>
<feature type="transmembrane region" description="Helical" evidence="6">
    <location>
        <begin position="452"/>
        <end position="470"/>
    </location>
</feature>
<evidence type="ECO:0000256" key="5">
    <source>
        <dbReference type="ARBA" id="ARBA00023136"/>
    </source>
</evidence>
<gene>
    <name evidence="7" type="ORF">SYNPS1DRAFT_18550</name>
</gene>
<feature type="transmembrane region" description="Helical" evidence="6">
    <location>
        <begin position="96"/>
        <end position="121"/>
    </location>
</feature>
<comment type="subcellular location">
    <subcellularLocation>
        <location evidence="1">Membrane</location>
        <topology evidence="1">Multi-pass membrane protein</topology>
    </subcellularLocation>
</comment>
<feature type="transmembrane region" description="Helical" evidence="6">
    <location>
        <begin position="21"/>
        <end position="45"/>
    </location>
</feature>
<dbReference type="PANTHER" id="PTHR45649:SF26">
    <property type="entry name" value="OS04G0435100 PROTEIN"/>
    <property type="match status" value="1"/>
</dbReference>
<sequence length="504" mass="54244">MLTRCAASQELKRELTSFNNFSVSFSIVSVLTGLSSMYGFGLAAGGPAMVIWGWCIVVLMTMAVALSMAEICSAYPTSGGLYFWSARLASPRWAPFVSWMTGWFNLLGQIASTAAIDFGLALTLSATISIATDFAYTETPASVVGIYLGVLAVHAAINTFAVRGIALLNVVSVWWHILGTLVIVISVLVCAEHHPSPSWVFGHFENHTGWDNNGYAALISLLMAQYTLSGYDASANMTEETKRADIAGPVGIIMAVAVSFVIGLFYLIGLNFAIQDYDRLIHSRTGMAIAQLFLDTMGRTGAVLLLVIVLGAMFFAGNASMTSNSRTIYAFSRDKAVPGHRLWHRIDKRWHSPAYAVWLSASVAGLLGLLYLGNSTAFTAITSLTAIGLYISYGLPIFCRICRPSSTFERGPFHLGRASYPIGVVACLWITFITVLFVLPSANPVTAENMNYALAVTGAVVIGVGGWWAIRARHWFTGPSFASAEPQSPALDEVTVASKSSCEK</sequence>
<evidence type="ECO:0000256" key="6">
    <source>
        <dbReference type="SAM" id="Phobius"/>
    </source>
</evidence>
<keyword evidence="5 6" id="KW-0472">Membrane</keyword>
<keyword evidence="8" id="KW-1185">Reference proteome</keyword>
<evidence type="ECO:0000313" key="8">
    <source>
        <dbReference type="Proteomes" id="UP000278143"/>
    </source>
</evidence>
<dbReference type="OrthoDB" id="10054429at2759"/>
<evidence type="ECO:0000256" key="2">
    <source>
        <dbReference type="ARBA" id="ARBA00022448"/>
    </source>
</evidence>
<evidence type="ECO:0000256" key="3">
    <source>
        <dbReference type="ARBA" id="ARBA00022692"/>
    </source>
</evidence>